<reference evidence="4" key="1">
    <citation type="submission" date="2020-10" db="EMBL/GenBank/DDBJ databases">
        <title>Diversity and distribution of actinomycetes associated with coral in the coast of Hainan.</title>
        <authorList>
            <person name="Li F."/>
        </authorList>
    </citation>
    <scope>NUCLEOTIDE SEQUENCE</scope>
    <source>
        <strain evidence="4">HNM0983</strain>
    </source>
</reference>
<dbReference type="PANTHER" id="PTHR30466:SF11">
    <property type="entry name" value="FLAVIN-DEPENDENT MONOOXYGENASE, REDUCTASE SUBUNIT HSAB"/>
    <property type="match status" value="1"/>
</dbReference>
<dbReference type="Gene3D" id="3.30.450.40">
    <property type="match status" value="1"/>
</dbReference>
<dbReference type="PROSITE" id="PS51078">
    <property type="entry name" value="ICLR_ED"/>
    <property type="match status" value="1"/>
</dbReference>
<feature type="domain" description="IclR-ED" evidence="3">
    <location>
        <begin position="157"/>
        <end position="385"/>
    </location>
</feature>
<proteinExistence type="inferred from homology"/>
<dbReference type="InterPro" id="IPR029016">
    <property type="entry name" value="GAF-like_dom_sf"/>
</dbReference>
<comment type="similarity">
    <text evidence="1">Belongs to the non-flavoprotein flavin reductase family.</text>
</comment>
<evidence type="ECO:0000256" key="1">
    <source>
        <dbReference type="ARBA" id="ARBA00008898"/>
    </source>
</evidence>
<protein>
    <submittedName>
        <fullName evidence="4">Flavin reductase</fullName>
    </submittedName>
</protein>
<keyword evidence="2" id="KW-0560">Oxidoreductase</keyword>
<evidence type="ECO:0000259" key="3">
    <source>
        <dbReference type="PROSITE" id="PS51078"/>
    </source>
</evidence>
<organism evidence="4 5">
    <name type="scientific">Saccharopolyspora montiporae</name>
    <dbReference type="NCBI Taxonomy" id="2781240"/>
    <lineage>
        <taxon>Bacteria</taxon>
        <taxon>Bacillati</taxon>
        <taxon>Actinomycetota</taxon>
        <taxon>Actinomycetes</taxon>
        <taxon>Pseudonocardiales</taxon>
        <taxon>Pseudonocardiaceae</taxon>
        <taxon>Saccharopolyspora</taxon>
    </lineage>
</organism>
<evidence type="ECO:0000313" key="4">
    <source>
        <dbReference type="EMBL" id="MBE9372895.1"/>
    </source>
</evidence>
<name>A0A929B6U3_9PSEU</name>
<dbReference type="GO" id="GO:0010181">
    <property type="term" value="F:FMN binding"/>
    <property type="evidence" value="ECO:0007669"/>
    <property type="project" value="InterPro"/>
</dbReference>
<dbReference type="InterPro" id="IPR002563">
    <property type="entry name" value="Flavin_Rdtase-like_dom"/>
</dbReference>
<evidence type="ECO:0000313" key="5">
    <source>
        <dbReference type="Proteomes" id="UP000598360"/>
    </source>
</evidence>
<dbReference type="RefSeq" id="WP_193926351.1">
    <property type="nucleotide sequence ID" value="NZ_JADEYC010000001.1"/>
</dbReference>
<dbReference type="InterPro" id="IPR050268">
    <property type="entry name" value="NADH-dep_flavin_reductase"/>
</dbReference>
<sequence length="390" mass="42076">MHVFDSNTFRRVLGSFPTGVVVITATGSDGEALAMTVGSFMSVSLDPPLVGFLPSKTSSSWAAIRASGKRFGVNVLSNTQEDVCRAVAKRKTDKLVDFEWSRTEYGTPKLAESIAFIDCETESVYDGGDHEIVIGRVLALESMKTTLPLLFFRGGYGSFRPGSMAVESGIPGARLAELDVVRPHLERLSRHLSLEVTAMCRIDENLVTVAAAGTSKRSVRLQRVGRQVPFMPPIGGVFAAFGGPEAETEWLDNVHHDFDGSARQSYEQALNRVREAGFAVGIGHDSGKAIEGASVSANEDGSPHERRRLARVISDASEGFNTHELRPEEQYEFHSMTAPVFDADGACAFSLTVWGARGTIPGPDVLAIGDKLIRAAESCTADLQRAGRSR</sequence>
<dbReference type="PANTHER" id="PTHR30466">
    <property type="entry name" value="FLAVIN REDUCTASE"/>
    <property type="match status" value="1"/>
</dbReference>
<dbReference type="SUPFAM" id="SSF50475">
    <property type="entry name" value="FMN-binding split barrel"/>
    <property type="match status" value="1"/>
</dbReference>
<gene>
    <name evidence="4" type="ORF">IQ251_00385</name>
</gene>
<dbReference type="SUPFAM" id="SSF55781">
    <property type="entry name" value="GAF domain-like"/>
    <property type="match status" value="1"/>
</dbReference>
<dbReference type="EMBL" id="JADEYC010000001">
    <property type="protein sequence ID" value="MBE9372895.1"/>
    <property type="molecule type" value="Genomic_DNA"/>
</dbReference>
<keyword evidence="5" id="KW-1185">Reference proteome</keyword>
<dbReference type="Gene3D" id="2.30.110.10">
    <property type="entry name" value="Electron Transport, Fmn-binding Protein, Chain A"/>
    <property type="match status" value="1"/>
</dbReference>
<dbReference type="GO" id="GO:0042602">
    <property type="term" value="F:riboflavin reductase (NADPH) activity"/>
    <property type="evidence" value="ECO:0007669"/>
    <property type="project" value="TreeGrafter"/>
</dbReference>
<dbReference type="AlphaFoldDB" id="A0A929B6U3"/>
<dbReference type="Pfam" id="PF01613">
    <property type="entry name" value="Flavin_Reduct"/>
    <property type="match status" value="1"/>
</dbReference>
<dbReference type="InterPro" id="IPR012349">
    <property type="entry name" value="Split_barrel_FMN-bd"/>
</dbReference>
<dbReference type="Proteomes" id="UP000598360">
    <property type="component" value="Unassembled WGS sequence"/>
</dbReference>
<dbReference type="SMART" id="SM00903">
    <property type="entry name" value="Flavin_Reduct"/>
    <property type="match status" value="1"/>
</dbReference>
<dbReference type="InterPro" id="IPR014757">
    <property type="entry name" value="Tscrpt_reg_IclR_C"/>
</dbReference>
<accession>A0A929B6U3</accession>
<comment type="caution">
    <text evidence="4">The sequence shown here is derived from an EMBL/GenBank/DDBJ whole genome shotgun (WGS) entry which is preliminary data.</text>
</comment>
<evidence type="ECO:0000256" key="2">
    <source>
        <dbReference type="ARBA" id="ARBA00023002"/>
    </source>
</evidence>